<dbReference type="EMBL" id="PZZL01000004">
    <property type="protein sequence ID" value="PTM57126.1"/>
    <property type="molecule type" value="Genomic_DNA"/>
</dbReference>
<sequence length="313" mass="32628">MKITLDVGKLVEEGRLTPDEAKRLIALAAEGTGSLAMNMLIGFGVVAVALGALGLVPEPMVAVVLGALLGSVGLGFVLKGEKAWSVLAQIVLLAGALLLAGGVMFLTKGSVPALFAVTAIFVGAGVVARSGLLIALAVLALSATIGARTGYMHATYFLAISQPAVTVALFSGLAIAAYEASKWLKADLSRLAIVAARTALLLVNFGFWIGSLWGDRLTWFVEPSTTSRWAPVIPSWTFSIAWLVAIVGAGIWAARANRPWVLNLAAVFGAIHFYTQWFEKLGATPLSVLVAGVTTLALAVGIWKYNQGRTIAA</sequence>
<evidence type="ECO:0000256" key="1">
    <source>
        <dbReference type="SAM" id="Phobius"/>
    </source>
</evidence>
<dbReference type="Proteomes" id="UP000241808">
    <property type="component" value="Unassembled WGS sequence"/>
</dbReference>
<proteinExistence type="predicted"/>
<name>A0A2T4Z5G4_9HYPH</name>
<dbReference type="RefSeq" id="WP_108176906.1">
    <property type="nucleotide sequence ID" value="NZ_PZZL01000004.1"/>
</dbReference>
<feature type="transmembrane region" description="Helical" evidence="1">
    <location>
        <begin position="233"/>
        <end position="253"/>
    </location>
</feature>
<dbReference type="OrthoDB" id="7264924at2"/>
<feature type="transmembrane region" description="Helical" evidence="1">
    <location>
        <begin position="154"/>
        <end position="178"/>
    </location>
</feature>
<feature type="transmembrane region" description="Helical" evidence="1">
    <location>
        <begin position="190"/>
        <end position="213"/>
    </location>
</feature>
<keyword evidence="1" id="KW-1133">Transmembrane helix</keyword>
<evidence type="ECO:0008006" key="4">
    <source>
        <dbReference type="Google" id="ProtNLM"/>
    </source>
</evidence>
<feature type="transmembrane region" description="Helical" evidence="1">
    <location>
        <begin position="113"/>
        <end position="142"/>
    </location>
</feature>
<gene>
    <name evidence="2" type="ORF">C8P69_104174</name>
</gene>
<feature type="transmembrane region" description="Helical" evidence="1">
    <location>
        <begin position="60"/>
        <end position="78"/>
    </location>
</feature>
<reference evidence="2 3" key="1">
    <citation type="submission" date="2018-04" db="EMBL/GenBank/DDBJ databases">
        <title>Genomic Encyclopedia of Archaeal and Bacterial Type Strains, Phase II (KMG-II): from individual species to whole genera.</title>
        <authorList>
            <person name="Goeker M."/>
        </authorList>
    </citation>
    <scope>NUCLEOTIDE SEQUENCE [LARGE SCALE GENOMIC DNA]</scope>
    <source>
        <strain evidence="2 3">DSM 25521</strain>
    </source>
</reference>
<organism evidence="2 3">
    <name type="scientific">Phreatobacter oligotrophus</name>
    <dbReference type="NCBI Taxonomy" id="1122261"/>
    <lineage>
        <taxon>Bacteria</taxon>
        <taxon>Pseudomonadati</taxon>
        <taxon>Pseudomonadota</taxon>
        <taxon>Alphaproteobacteria</taxon>
        <taxon>Hyphomicrobiales</taxon>
        <taxon>Phreatobacteraceae</taxon>
        <taxon>Phreatobacter</taxon>
    </lineage>
</organism>
<keyword evidence="3" id="KW-1185">Reference proteome</keyword>
<comment type="caution">
    <text evidence="2">The sequence shown here is derived from an EMBL/GenBank/DDBJ whole genome shotgun (WGS) entry which is preliminary data.</text>
</comment>
<keyword evidence="1" id="KW-0472">Membrane</keyword>
<dbReference type="AlphaFoldDB" id="A0A2T4Z5G4"/>
<feature type="transmembrane region" description="Helical" evidence="1">
    <location>
        <begin position="84"/>
        <end position="106"/>
    </location>
</feature>
<accession>A0A2T4Z5G4</accession>
<feature type="transmembrane region" description="Helical" evidence="1">
    <location>
        <begin position="35"/>
        <end position="53"/>
    </location>
</feature>
<evidence type="ECO:0000313" key="2">
    <source>
        <dbReference type="EMBL" id="PTM57126.1"/>
    </source>
</evidence>
<feature type="transmembrane region" description="Helical" evidence="1">
    <location>
        <begin position="283"/>
        <end position="303"/>
    </location>
</feature>
<keyword evidence="1" id="KW-0812">Transmembrane</keyword>
<protein>
    <recommendedName>
        <fullName evidence="4">DUF4401 domain-containing protein</fullName>
    </recommendedName>
</protein>
<evidence type="ECO:0000313" key="3">
    <source>
        <dbReference type="Proteomes" id="UP000241808"/>
    </source>
</evidence>